<evidence type="ECO:0000256" key="5">
    <source>
        <dbReference type="ARBA" id="ARBA00023002"/>
    </source>
</evidence>
<dbReference type="PROSITE" id="PS00083">
    <property type="entry name" value="INTRADIOL_DIOXYGENAS"/>
    <property type="match status" value="1"/>
</dbReference>
<evidence type="ECO:0000256" key="6">
    <source>
        <dbReference type="ARBA" id="ARBA00023004"/>
    </source>
</evidence>
<comment type="caution">
    <text evidence="8">The sequence shown here is derived from an EMBL/GenBank/DDBJ whole genome shotgun (WGS) entry which is preliminary data.</text>
</comment>
<keyword evidence="5" id="KW-0560">Oxidoreductase</keyword>
<comment type="similarity">
    <text evidence="2">Belongs to the intradiol ring-cleavage dioxygenase family.</text>
</comment>
<dbReference type="GO" id="GO:0009712">
    <property type="term" value="P:catechol-containing compound metabolic process"/>
    <property type="evidence" value="ECO:0007669"/>
    <property type="project" value="InterPro"/>
</dbReference>
<evidence type="ECO:0000313" key="9">
    <source>
        <dbReference type="Proteomes" id="UP001175261"/>
    </source>
</evidence>
<dbReference type="GO" id="GO:0018576">
    <property type="term" value="F:catechol 1,2-dioxygenase activity"/>
    <property type="evidence" value="ECO:0007669"/>
    <property type="project" value="InterPro"/>
</dbReference>
<dbReference type="InterPro" id="IPR050770">
    <property type="entry name" value="Intradiol_RC_Dioxygenase"/>
</dbReference>
<dbReference type="GO" id="GO:0008199">
    <property type="term" value="F:ferric iron binding"/>
    <property type="evidence" value="ECO:0007669"/>
    <property type="project" value="InterPro"/>
</dbReference>
<evidence type="ECO:0000313" key="8">
    <source>
        <dbReference type="EMBL" id="KAK0385349.1"/>
    </source>
</evidence>
<dbReference type="Pfam" id="PF00775">
    <property type="entry name" value="Dioxygenase_C"/>
    <property type="match status" value="1"/>
</dbReference>
<dbReference type="CDD" id="cd03461">
    <property type="entry name" value="1_2-HQD"/>
    <property type="match status" value="1"/>
</dbReference>
<dbReference type="Gene3D" id="2.60.130.10">
    <property type="entry name" value="Aromatic compound dioxygenase"/>
    <property type="match status" value="1"/>
</dbReference>
<accession>A0AA39GE78</accession>
<evidence type="ECO:0000259" key="7">
    <source>
        <dbReference type="PROSITE" id="PS00083"/>
    </source>
</evidence>
<dbReference type="PANTHER" id="PTHR33711:SF7">
    <property type="entry name" value="INTRADIOL RING-CLEAVAGE DIOXYGENASES DOMAIN-CONTAINING PROTEIN-RELATED"/>
    <property type="match status" value="1"/>
</dbReference>
<dbReference type="SUPFAM" id="SSF49482">
    <property type="entry name" value="Aromatic compound dioxygenase"/>
    <property type="match status" value="1"/>
</dbReference>
<dbReference type="InterPro" id="IPR007535">
    <property type="entry name" value="Catechol_dOase_N"/>
</dbReference>
<proteinExistence type="inferred from homology"/>
<evidence type="ECO:0000256" key="1">
    <source>
        <dbReference type="ARBA" id="ARBA00001965"/>
    </source>
</evidence>
<keyword evidence="4" id="KW-0223">Dioxygenase</keyword>
<keyword evidence="6" id="KW-0408">Iron</keyword>
<dbReference type="Pfam" id="PF04444">
    <property type="entry name" value="Dioxygenase_N"/>
    <property type="match status" value="1"/>
</dbReference>
<dbReference type="PANTHER" id="PTHR33711">
    <property type="entry name" value="DIOXYGENASE, PUTATIVE (AFU_ORTHOLOGUE AFUA_2G02910)-RELATED"/>
    <property type="match status" value="1"/>
</dbReference>
<dbReference type="EMBL" id="JAPDFR010000007">
    <property type="protein sequence ID" value="KAK0385349.1"/>
    <property type="molecule type" value="Genomic_DNA"/>
</dbReference>
<dbReference type="InterPro" id="IPR015889">
    <property type="entry name" value="Intradiol_dOase_core"/>
</dbReference>
<keyword evidence="9" id="KW-1185">Reference proteome</keyword>
<protein>
    <recommendedName>
        <fullName evidence="7">Intradiol ring-cleavage dioxygenases domain-containing protein</fullName>
    </recommendedName>
</protein>
<organism evidence="8 9">
    <name type="scientific">Sarocladium strictum</name>
    <name type="common">Black bundle disease fungus</name>
    <name type="synonym">Acremonium strictum</name>
    <dbReference type="NCBI Taxonomy" id="5046"/>
    <lineage>
        <taxon>Eukaryota</taxon>
        <taxon>Fungi</taxon>
        <taxon>Dikarya</taxon>
        <taxon>Ascomycota</taxon>
        <taxon>Pezizomycotina</taxon>
        <taxon>Sordariomycetes</taxon>
        <taxon>Hypocreomycetidae</taxon>
        <taxon>Hypocreales</taxon>
        <taxon>Sarocladiaceae</taxon>
        <taxon>Sarocladium</taxon>
    </lineage>
</organism>
<name>A0AA39GE78_SARSR</name>
<feature type="domain" description="Intradiol ring-cleavage dioxygenases" evidence="7">
    <location>
        <begin position="148"/>
        <end position="176"/>
    </location>
</feature>
<evidence type="ECO:0000256" key="4">
    <source>
        <dbReference type="ARBA" id="ARBA00022964"/>
    </source>
</evidence>
<sequence>MPTSPVSTMSNEQSGNPISLKDLTIDNITDNVHAINAQCSDERLRFILERTVAHLHDLARETRLTTAEWMTALQFLTKVGQTCTDVRQEFILLSDVLGLSLLVDSIDHPTPPNATESTVLGPFHTHEAQETPNGGSISQDPNGEPCLVIGTVKDTLGRPIDGVKIDVWETDSGGFYDVQHADRDGPDGRAIFTSDARGGFWFKAIVPVPYPIPNDGPVGELLKKLNRHPWRPSHMHFLLEKPGFETLVTALYRRGDPYEKTDAVFGVKESLIVDITKVSDPAMAEKYGVSPDCALMQYDFVMVGKEEATQLRVDKASEAGVARANLP</sequence>
<evidence type="ECO:0000256" key="3">
    <source>
        <dbReference type="ARBA" id="ARBA00022723"/>
    </source>
</evidence>
<dbReference type="Proteomes" id="UP001175261">
    <property type="component" value="Unassembled WGS sequence"/>
</dbReference>
<dbReference type="InterPro" id="IPR000627">
    <property type="entry name" value="Intradiol_dOase_C"/>
</dbReference>
<dbReference type="InterPro" id="IPR039390">
    <property type="entry name" value="1_2-HQD/HQD"/>
</dbReference>
<comment type="cofactor">
    <cofactor evidence="1">
        <name>Fe(3+)</name>
        <dbReference type="ChEBI" id="CHEBI:29034"/>
    </cofactor>
</comment>
<gene>
    <name evidence="8" type="ORF">NLU13_7825</name>
</gene>
<reference evidence="8" key="1">
    <citation type="submission" date="2022-10" db="EMBL/GenBank/DDBJ databases">
        <title>Determination and structural analysis of whole genome sequence of Sarocladium strictum F4-1.</title>
        <authorList>
            <person name="Hu L."/>
            <person name="Jiang Y."/>
        </authorList>
    </citation>
    <scope>NUCLEOTIDE SEQUENCE</scope>
    <source>
        <strain evidence="8">F4-1</strain>
    </source>
</reference>
<keyword evidence="3" id="KW-0479">Metal-binding</keyword>
<evidence type="ECO:0000256" key="2">
    <source>
        <dbReference type="ARBA" id="ARBA00007825"/>
    </source>
</evidence>
<dbReference type="AlphaFoldDB" id="A0AA39GE78"/>